<dbReference type="Pfam" id="PF08278">
    <property type="entry name" value="DnaG_DnaB_bind"/>
    <property type="match status" value="1"/>
</dbReference>
<evidence type="ECO:0000256" key="4">
    <source>
        <dbReference type="ARBA" id="ARBA00022695"/>
    </source>
</evidence>
<dbReference type="InterPro" id="IPR030846">
    <property type="entry name" value="DnaG_bac"/>
</dbReference>
<keyword evidence="9" id="KW-0460">Magnesium</keyword>
<dbReference type="Pfam" id="PF10410">
    <property type="entry name" value="DnaB_bind"/>
    <property type="match status" value="1"/>
</dbReference>
<dbReference type="PANTHER" id="PTHR30313">
    <property type="entry name" value="DNA PRIMASE"/>
    <property type="match status" value="1"/>
</dbReference>
<dbReference type="HAMAP" id="MF_00974">
    <property type="entry name" value="DNA_primase_DnaG"/>
    <property type="match status" value="1"/>
</dbReference>
<dbReference type="AlphaFoldDB" id="A0A842HSR6"/>
<keyword evidence="7 12" id="KW-0863">Zinc-finger</keyword>
<dbReference type="Gene3D" id="1.20.50.20">
    <property type="entry name" value="DnaG, RNA polymerase domain, helical bundle"/>
    <property type="match status" value="1"/>
</dbReference>
<evidence type="ECO:0000256" key="11">
    <source>
        <dbReference type="ARBA" id="ARBA00023163"/>
    </source>
</evidence>
<proteinExistence type="inferred from homology"/>
<keyword evidence="2 12" id="KW-0639">Primosome</keyword>
<evidence type="ECO:0000256" key="10">
    <source>
        <dbReference type="ARBA" id="ARBA00023125"/>
    </source>
</evidence>
<dbReference type="EMBL" id="JACJUU010000007">
    <property type="protein sequence ID" value="MBC2770271.1"/>
    <property type="molecule type" value="Genomic_DNA"/>
</dbReference>
<dbReference type="Gene3D" id="3.90.980.10">
    <property type="entry name" value="DNA primase, catalytic core, N-terminal domain"/>
    <property type="match status" value="1"/>
</dbReference>
<dbReference type="GO" id="GO:0003899">
    <property type="term" value="F:DNA-directed RNA polymerase activity"/>
    <property type="evidence" value="ECO:0007669"/>
    <property type="project" value="UniProtKB-UniRule"/>
</dbReference>
<organism evidence="17 18">
    <name type="scientific">Pusillimonas minor</name>
    <dbReference type="NCBI Taxonomy" id="2697024"/>
    <lineage>
        <taxon>Bacteria</taxon>
        <taxon>Pseudomonadati</taxon>
        <taxon>Pseudomonadota</taxon>
        <taxon>Betaproteobacteria</taxon>
        <taxon>Burkholderiales</taxon>
        <taxon>Alcaligenaceae</taxon>
        <taxon>Pusillimonas</taxon>
    </lineage>
</organism>
<dbReference type="SMART" id="SM00766">
    <property type="entry name" value="DnaG_DnaB_bind"/>
    <property type="match status" value="1"/>
</dbReference>
<dbReference type="InterPro" id="IPR013264">
    <property type="entry name" value="DNAG_N"/>
</dbReference>
<protein>
    <recommendedName>
        <fullName evidence="12 13">DNA primase</fullName>
        <ecNumber evidence="12">2.7.7.101</ecNumber>
    </recommendedName>
</protein>
<accession>A0A842HSR6</accession>
<evidence type="ECO:0000256" key="5">
    <source>
        <dbReference type="ARBA" id="ARBA00022705"/>
    </source>
</evidence>
<dbReference type="GO" id="GO:0003677">
    <property type="term" value="F:DNA binding"/>
    <property type="evidence" value="ECO:0007669"/>
    <property type="project" value="UniProtKB-KW"/>
</dbReference>
<evidence type="ECO:0000256" key="15">
    <source>
        <dbReference type="SAM" id="MobiDB-lite"/>
    </source>
</evidence>
<dbReference type="InterPro" id="IPR016136">
    <property type="entry name" value="DNA_helicase_N/primase_C"/>
</dbReference>
<evidence type="ECO:0000256" key="14">
    <source>
        <dbReference type="PIRSR" id="PIRSR002811-1"/>
    </source>
</evidence>
<keyword evidence="3 12" id="KW-0808">Transferase</keyword>
<dbReference type="SMART" id="SM00400">
    <property type="entry name" value="ZnF_CHCC"/>
    <property type="match status" value="1"/>
</dbReference>
<evidence type="ECO:0000256" key="3">
    <source>
        <dbReference type="ARBA" id="ARBA00022679"/>
    </source>
</evidence>
<evidence type="ECO:0000256" key="8">
    <source>
        <dbReference type="ARBA" id="ARBA00022833"/>
    </source>
</evidence>
<evidence type="ECO:0000256" key="1">
    <source>
        <dbReference type="ARBA" id="ARBA00022478"/>
    </source>
</evidence>
<comment type="domain">
    <text evidence="12">Contains an N-terminal zinc-binding domain, a central core domain that contains the primase activity, and a C-terminal DnaB-binding domain.</text>
</comment>
<dbReference type="InterPro" id="IPR006295">
    <property type="entry name" value="DNA_primase_DnaG"/>
</dbReference>
<dbReference type="SMART" id="SM00493">
    <property type="entry name" value="TOPRIM"/>
    <property type="match status" value="1"/>
</dbReference>
<dbReference type="InterPro" id="IPR019475">
    <property type="entry name" value="DNA_primase_DnaB-bd"/>
</dbReference>
<dbReference type="SUPFAM" id="SSF117023">
    <property type="entry name" value="DNA primase DnaG, C-terminal domain"/>
    <property type="match status" value="1"/>
</dbReference>
<dbReference type="InterPro" id="IPR006171">
    <property type="entry name" value="TOPRIM_dom"/>
</dbReference>
<dbReference type="Gene3D" id="3.40.1360.10">
    <property type="match status" value="1"/>
</dbReference>
<keyword evidence="8 12" id="KW-0862">Zinc</keyword>
<comment type="function">
    <text evidence="12 13">RNA polymerase that catalyzes the synthesis of short RNA molecules used as primers for DNA polymerase during DNA replication.</text>
</comment>
<keyword evidence="11 12" id="KW-0804">Transcription</keyword>
<sequence length="680" mass="73877">MIPESFVQDLLARVDIVDVVGRYVQLRKGGANLLGLCPFHTEKSPSFTVSPTKQFYHCFGCGAHGTAISFLIEHTGASFPEAVRSLAANVGLVVPEAPRSPQAQAASRRRKEEVSRHQQLLDTAQQHYLKLLKATPAATDYLKKRGLTGEIAARFGLGWSGTDRRGLAQVFSHYEDPLLVEAGLVIEAEDGRRYDRFRERIMFPIRNARGNLIGFGGRVIGKGEPKYLNSPDTPIFSKGQELYGLWEGRTGIRAEGCVLVVEGYMDVVGLAQLGLENAVATLGTSTTPQHVQKLLRASDRIIFSFDGDKAGRRAAWRALQNCLPLLRDDVSIRFLFLPDDHDPDSFVRANGAEAFRELMAGAPALSSFMLDELASRHHMTEPEGRAACVHEAKPLLAQLPVGTTVRLQIEREFARRVQMTPEELTALLEASRPEAIDPGVQPEATPSGAARQGHDNDFASGPVSDDGWVPDFEPAGYGEPPSWAFDDASAFPAGQSGSARQAQAGSSSQRAHSAGAKRQPYGQQGRSPLKRQRPGVAGGGNRSVTSMAKRLLRLLLAHPELADTLGDQQLETLARGPHLSLVRDLIALISTTGARHAGALLEAADPDSDLAAVLSDLTTDVLGHDDLPDPVAEWNDAMHKVELDVIKTEQLQLVAAGLKDNAARERYQLLARRWAQLTQA</sequence>
<dbReference type="Pfam" id="PF13662">
    <property type="entry name" value="Toprim_4"/>
    <property type="match status" value="1"/>
</dbReference>
<feature type="zinc finger region" description="CHC2-type" evidence="12 14">
    <location>
        <begin position="37"/>
        <end position="61"/>
    </location>
</feature>
<comment type="similarity">
    <text evidence="12 13">Belongs to the DnaG primase family.</text>
</comment>
<dbReference type="RefSeq" id="WP_185779960.1">
    <property type="nucleotide sequence ID" value="NZ_JACJUU010000007.1"/>
</dbReference>
<dbReference type="FunFam" id="3.40.1360.10:FF:000002">
    <property type="entry name" value="DNA primase"/>
    <property type="match status" value="1"/>
</dbReference>
<dbReference type="GO" id="GO:0000428">
    <property type="term" value="C:DNA-directed RNA polymerase complex"/>
    <property type="evidence" value="ECO:0007669"/>
    <property type="project" value="UniProtKB-KW"/>
</dbReference>
<comment type="catalytic activity">
    <reaction evidence="12">
        <text>ssDNA + n NTP = ssDNA/pppN(pN)n-1 hybrid + (n-1) diphosphate.</text>
        <dbReference type="EC" id="2.7.7.101"/>
    </reaction>
</comment>
<dbReference type="FunFam" id="3.90.580.10:FF:000001">
    <property type="entry name" value="DNA primase"/>
    <property type="match status" value="1"/>
</dbReference>
<dbReference type="InterPro" id="IPR036977">
    <property type="entry name" value="DNA_primase_Znf_CHC2"/>
</dbReference>
<dbReference type="InterPro" id="IPR050219">
    <property type="entry name" value="DnaG_primase"/>
</dbReference>
<evidence type="ECO:0000256" key="6">
    <source>
        <dbReference type="ARBA" id="ARBA00022723"/>
    </source>
</evidence>
<evidence type="ECO:0000256" key="13">
    <source>
        <dbReference type="PIRNR" id="PIRNR002811"/>
    </source>
</evidence>
<dbReference type="Gene3D" id="3.90.580.10">
    <property type="entry name" value="Zinc finger, CHC2-type domain"/>
    <property type="match status" value="1"/>
</dbReference>
<evidence type="ECO:0000259" key="16">
    <source>
        <dbReference type="PROSITE" id="PS50880"/>
    </source>
</evidence>
<dbReference type="GO" id="GO:0008270">
    <property type="term" value="F:zinc ion binding"/>
    <property type="evidence" value="ECO:0007669"/>
    <property type="project" value="UniProtKB-UniRule"/>
</dbReference>
<reference evidence="17 18" key="1">
    <citation type="submission" date="2020-08" db="EMBL/GenBank/DDBJ databases">
        <title>Paraeoetvoesia sp. YC-7-48 draft genome sequence.</title>
        <authorList>
            <person name="Yao L."/>
        </authorList>
    </citation>
    <scope>NUCLEOTIDE SEQUENCE [LARGE SCALE GENOMIC DNA]</scope>
    <source>
        <strain evidence="18">YC-7-48</strain>
    </source>
</reference>
<comment type="cofactor">
    <cofactor evidence="12 13 14">
        <name>Zn(2+)</name>
        <dbReference type="ChEBI" id="CHEBI:29105"/>
    </cofactor>
    <text evidence="12 13 14">Binds 1 zinc ion per monomer.</text>
</comment>
<dbReference type="GO" id="GO:0005737">
    <property type="term" value="C:cytoplasm"/>
    <property type="evidence" value="ECO:0007669"/>
    <property type="project" value="TreeGrafter"/>
</dbReference>
<keyword evidence="10 12" id="KW-0238">DNA-binding</keyword>
<feature type="region of interest" description="Disordered" evidence="15">
    <location>
        <begin position="432"/>
        <end position="543"/>
    </location>
</feature>
<dbReference type="CDD" id="cd03364">
    <property type="entry name" value="TOPRIM_DnaG_primases"/>
    <property type="match status" value="1"/>
</dbReference>
<dbReference type="Proteomes" id="UP000545386">
    <property type="component" value="Unassembled WGS sequence"/>
</dbReference>
<dbReference type="EC" id="2.7.7.101" evidence="12"/>
<dbReference type="InterPro" id="IPR013173">
    <property type="entry name" value="DNA_primase_DnaG_DnaB-bd_dom"/>
</dbReference>
<keyword evidence="18" id="KW-1185">Reference proteome</keyword>
<dbReference type="GO" id="GO:1990077">
    <property type="term" value="C:primosome complex"/>
    <property type="evidence" value="ECO:0007669"/>
    <property type="project" value="UniProtKB-KW"/>
</dbReference>
<comment type="caution">
    <text evidence="17">The sequence shown here is derived from an EMBL/GenBank/DDBJ whole genome shotgun (WGS) entry which is preliminary data.</text>
</comment>
<dbReference type="Pfam" id="PF08275">
    <property type="entry name" value="DNAG_N"/>
    <property type="match status" value="1"/>
</dbReference>
<dbReference type="PANTHER" id="PTHR30313:SF2">
    <property type="entry name" value="DNA PRIMASE"/>
    <property type="match status" value="1"/>
</dbReference>
<comment type="subunit">
    <text evidence="12">Monomer. Interacts with DnaB.</text>
</comment>
<keyword evidence="1 12" id="KW-0240">DNA-directed RNA polymerase</keyword>
<gene>
    <name evidence="12" type="primary">dnaG</name>
    <name evidence="17" type="ORF">GTU67_10155</name>
</gene>
<dbReference type="InterPro" id="IPR002694">
    <property type="entry name" value="Znf_CHC2"/>
</dbReference>
<keyword evidence="5 12" id="KW-0235">DNA replication</keyword>
<dbReference type="SUPFAM" id="SSF57783">
    <property type="entry name" value="Zinc beta-ribbon"/>
    <property type="match status" value="1"/>
</dbReference>
<evidence type="ECO:0000256" key="7">
    <source>
        <dbReference type="ARBA" id="ARBA00022771"/>
    </source>
</evidence>
<keyword evidence="6 12" id="KW-0479">Metal-binding</keyword>
<feature type="compositionally biased region" description="Low complexity" evidence="15">
    <location>
        <begin position="493"/>
        <end position="516"/>
    </location>
</feature>
<evidence type="ECO:0000256" key="2">
    <source>
        <dbReference type="ARBA" id="ARBA00022515"/>
    </source>
</evidence>
<evidence type="ECO:0000313" key="17">
    <source>
        <dbReference type="EMBL" id="MBC2770271.1"/>
    </source>
</evidence>
<name>A0A842HSR6_9BURK</name>
<feature type="domain" description="Toprim" evidence="16">
    <location>
        <begin position="256"/>
        <end position="338"/>
    </location>
</feature>
<dbReference type="InterPro" id="IPR037068">
    <property type="entry name" value="DNA_primase_core_N_sf"/>
</dbReference>
<evidence type="ECO:0000256" key="12">
    <source>
        <dbReference type="HAMAP-Rule" id="MF_00974"/>
    </source>
</evidence>
<dbReference type="SUPFAM" id="SSF56731">
    <property type="entry name" value="DNA primase core"/>
    <property type="match status" value="1"/>
</dbReference>
<dbReference type="Gene3D" id="1.10.860.10">
    <property type="entry name" value="DNAb Helicase, Chain A"/>
    <property type="match status" value="1"/>
</dbReference>
<evidence type="ECO:0000256" key="9">
    <source>
        <dbReference type="ARBA" id="ARBA00022842"/>
    </source>
</evidence>
<evidence type="ECO:0000313" key="18">
    <source>
        <dbReference type="Proteomes" id="UP000545386"/>
    </source>
</evidence>
<dbReference type="NCBIfam" id="TIGR01391">
    <property type="entry name" value="dnaG"/>
    <property type="match status" value="1"/>
</dbReference>
<keyword evidence="4 12" id="KW-0548">Nucleotidyltransferase</keyword>
<dbReference type="PROSITE" id="PS50880">
    <property type="entry name" value="TOPRIM"/>
    <property type="match status" value="1"/>
</dbReference>
<dbReference type="Pfam" id="PF01807">
    <property type="entry name" value="Zn_ribbon_DnaG"/>
    <property type="match status" value="1"/>
</dbReference>
<dbReference type="InterPro" id="IPR034151">
    <property type="entry name" value="TOPRIM_DnaG_bac"/>
</dbReference>
<dbReference type="GO" id="GO:0006269">
    <property type="term" value="P:DNA replication, synthesis of primer"/>
    <property type="evidence" value="ECO:0007669"/>
    <property type="project" value="UniProtKB-UniRule"/>
</dbReference>
<dbReference type="PIRSF" id="PIRSF002811">
    <property type="entry name" value="DnaG"/>
    <property type="match status" value="1"/>
</dbReference>